<evidence type="ECO:0008006" key="3">
    <source>
        <dbReference type="Google" id="ProtNLM"/>
    </source>
</evidence>
<dbReference type="AlphaFoldDB" id="A0A3D9U8Q2"/>
<dbReference type="GO" id="GO:0003677">
    <property type="term" value="F:DNA binding"/>
    <property type="evidence" value="ECO:0007669"/>
    <property type="project" value="InterPro"/>
</dbReference>
<organism evidence="1 2">
    <name type="scientific">Calidifontibacter indicus</name>
    <dbReference type="NCBI Taxonomy" id="419650"/>
    <lineage>
        <taxon>Bacteria</taxon>
        <taxon>Bacillati</taxon>
        <taxon>Actinomycetota</taxon>
        <taxon>Actinomycetes</taxon>
        <taxon>Micrococcales</taxon>
        <taxon>Dermacoccaceae</taxon>
        <taxon>Calidifontibacter</taxon>
    </lineage>
</organism>
<dbReference type="Proteomes" id="UP000256253">
    <property type="component" value="Unassembled WGS sequence"/>
</dbReference>
<comment type="caution">
    <text evidence="1">The sequence shown here is derived from an EMBL/GenBank/DDBJ whole genome shotgun (WGS) entry which is preliminary data.</text>
</comment>
<proteinExistence type="predicted"/>
<evidence type="ECO:0000313" key="1">
    <source>
        <dbReference type="EMBL" id="REF24643.1"/>
    </source>
</evidence>
<dbReference type="EMBL" id="QTUA01000002">
    <property type="protein sequence ID" value="REF24643.1"/>
    <property type="molecule type" value="Genomic_DNA"/>
</dbReference>
<accession>A0A3D9U8Q2</accession>
<name>A0A3D9U8Q2_9MICO</name>
<protein>
    <recommendedName>
        <fullName evidence="3">HTH cro/C1-type domain-containing protein</fullName>
    </recommendedName>
</protein>
<evidence type="ECO:0000313" key="2">
    <source>
        <dbReference type="Proteomes" id="UP000256253"/>
    </source>
</evidence>
<gene>
    <name evidence="1" type="ORF">DFJ65_3429</name>
</gene>
<sequence>MPAFTDRYNALLAASEDLSTGTPRPWGLLPLKAAMEQAGFHLSRSQLSNLRAGVTQNPSGFVLLAIATTLAIDVRVFFDEAVFSEELQRLIFERDARRGHELGSSPERRR</sequence>
<dbReference type="Gene3D" id="1.10.260.40">
    <property type="entry name" value="lambda repressor-like DNA-binding domains"/>
    <property type="match status" value="1"/>
</dbReference>
<dbReference type="InterPro" id="IPR010982">
    <property type="entry name" value="Lambda_DNA-bd_dom_sf"/>
</dbReference>
<reference evidence="1 2" key="1">
    <citation type="submission" date="2018-08" db="EMBL/GenBank/DDBJ databases">
        <title>Sequencing the genomes of 1000 actinobacteria strains.</title>
        <authorList>
            <person name="Klenk H.-P."/>
        </authorList>
    </citation>
    <scope>NUCLEOTIDE SEQUENCE [LARGE SCALE GENOMIC DNA]</scope>
    <source>
        <strain evidence="1 2">DSM 22967</strain>
    </source>
</reference>
<keyword evidence="2" id="KW-1185">Reference proteome</keyword>